<organism evidence="3 4">
    <name type="scientific">Plakobranchus ocellatus</name>
    <dbReference type="NCBI Taxonomy" id="259542"/>
    <lineage>
        <taxon>Eukaryota</taxon>
        <taxon>Metazoa</taxon>
        <taxon>Spiralia</taxon>
        <taxon>Lophotrochozoa</taxon>
        <taxon>Mollusca</taxon>
        <taxon>Gastropoda</taxon>
        <taxon>Heterobranchia</taxon>
        <taxon>Euthyneura</taxon>
        <taxon>Panpulmonata</taxon>
        <taxon>Sacoglossa</taxon>
        <taxon>Placobranchoidea</taxon>
        <taxon>Plakobranchidae</taxon>
        <taxon>Plakobranchus</taxon>
    </lineage>
</organism>
<dbReference type="EMBL" id="BLXT01003598">
    <property type="protein sequence ID" value="GFO02530.1"/>
    <property type="molecule type" value="Genomic_DNA"/>
</dbReference>
<comment type="caution">
    <text evidence="3">The sequence shown here is derived from an EMBL/GenBank/DDBJ whole genome shotgun (WGS) entry which is preliminary data.</text>
</comment>
<proteinExistence type="predicted"/>
<dbReference type="InterPro" id="IPR041569">
    <property type="entry name" value="AAA_lid_3"/>
</dbReference>
<feature type="domain" description="AAA ATPase AAA+ lid" evidence="2">
    <location>
        <begin position="12"/>
        <end position="55"/>
    </location>
</feature>
<name>A0AAV4A346_9GAST</name>
<sequence>MQNGTRPKLSSDVNLERIGKDKRCDGFSGADLGNLLQVAREACLEEIIESTSASDSTPVPVVKKAHFEAAFESVSASVDSESKRNYEAVKRLLEKKTARKDMAEIEADSRSDAGLSADTH</sequence>
<protein>
    <submittedName>
        <fullName evidence="3">Nuclear valosin-containing protein-like</fullName>
    </submittedName>
</protein>
<dbReference type="Gene3D" id="1.10.8.60">
    <property type="match status" value="1"/>
</dbReference>
<dbReference type="AlphaFoldDB" id="A0AAV4A346"/>
<evidence type="ECO:0000259" key="2">
    <source>
        <dbReference type="Pfam" id="PF17862"/>
    </source>
</evidence>
<gene>
    <name evidence="3" type="ORF">PoB_002903500</name>
</gene>
<accession>A0AAV4A346</accession>
<feature type="region of interest" description="Disordered" evidence="1">
    <location>
        <begin position="100"/>
        <end position="120"/>
    </location>
</feature>
<reference evidence="3 4" key="1">
    <citation type="journal article" date="2021" name="Elife">
        <title>Chloroplast acquisition without the gene transfer in kleptoplastic sea slugs, Plakobranchus ocellatus.</title>
        <authorList>
            <person name="Maeda T."/>
            <person name="Takahashi S."/>
            <person name="Yoshida T."/>
            <person name="Shimamura S."/>
            <person name="Takaki Y."/>
            <person name="Nagai Y."/>
            <person name="Toyoda A."/>
            <person name="Suzuki Y."/>
            <person name="Arimoto A."/>
            <person name="Ishii H."/>
            <person name="Satoh N."/>
            <person name="Nishiyama T."/>
            <person name="Hasebe M."/>
            <person name="Maruyama T."/>
            <person name="Minagawa J."/>
            <person name="Obokata J."/>
            <person name="Shigenobu S."/>
        </authorList>
    </citation>
    <scope>NUCLEOTIDE SEQUENCE [LARGE SCALE GENOMIC DNA]</scope>
</reference>
<evidence type="ECO:0000256" key="1">
    <source>
        <dbReference type="SAM" id="MobiDB-lite"/>
    </source>
</evidence>
<dbReference type="Proteomes" id="UP000735302">
    <property type="component" value="Unassembled WGS sequence"/>
</dbReference>
<keyword evidence="4" id="KW-1185">Reference proteome</keyword>
<feature type="compositionally biased region" description="Basic and acidic residues" evidence="1">
    <location>
        <begin position="100"/>
        <end position="111"/>
    </location>
</feature>
<evidence type="ECO:0000313" key="4">
    <source>
        <dbReference type="Proteomes" id="UP000735302"/>
    </source>
</evidence>
<evidence type="ECO:0000313" key="3">
    <source>
        <dbReference type="EMBL" id="GFO02530.1"/>
    </source>
</evidence>
<dbReference type="Pfam" id="PF17862">
    <property type="entry name" value="AAA_lid_3"/>
    <property type="match status" value="1"/>
</dbReference>